<sequence>MKQQGIRKVFYSTSGGDMCALKINQETPDEHHIYASHGLKLMLLHQQLTGSVNVRNLPLTRGQKDWLLHQNGS</sequence>
<accession>A0A6C0BKS9</accession>
<proteinExistence type="predicted"/>
<reference evidence="1" key="1">
    <citation type="journal article" date="2020" name="Nature">
        <title>Giant virus diversity and host interactions through global metagenomics.</title>
        <authorList>
            <person name="Schulz F."/>
            <person name="Roux S."/>
            <person name="Paez-Espino D."/>
            <person name="Jungbluth S."/>
            <person name="Walsh D.A."/>
            <person name="Denef V.J."/>
            <person name="McMahon K.D."/>
            <person name="Konstantinidis K.T."/>
            <person name="Eloe-Fadrosh E.A."/>
            <person name="Kyrpides N.C."/>
            <person name="Woyke T."/>
        </authorList>
    </citation>
    <scope>NUCLEOTIDE SEQUENCE</scope>
    <source>
        <strain evidence="1">GVMAG-M-3300014204-73</strain>
    </source>
</reference>
<evidence type="ECO:0000313" key="1">
    <source>
        <dbReference type="EMBL" id="QHS92284.1"/>
    </source>
</evidence>
<dbReference type="AlphaFoldDB" id="A0A6C0BKS9"/>
<organism evidence="1">
    <name type="scientific">viral metagenome</name>
    <dbReference type="NCBI Taxonomy" id="1070528"/>
    <lineage>
        <taxon>unclassified sequences</taxon>
        <taxon>metagenomes</taxon>
        <taxon>organismal metagenomes</taxon>
    </lineage>
</organism>
<dbReference type="EMBL" id="MN739177">
    <property type="protein sequence ID" value="QHS92284.1"/>
    <property type="molecule type" value="Genomic_DNA"/>
</dbReference>
<protein>
    <submittedName>
        <fullName evidence="1">Uncharacterized protein</fullName>
    </submittedName>
</protein>
<name>A0A6C0BKS9_9ZZZZ</name>